<evidence type="ECO:0008006" key="3">
    <source>
        <dbReference type="Google" id="ProtNLM"/>
    </source>
</evidence>
<dbReference type="Proteomes" id="UP000824120">
    <property type="component" value="Chromosome 1"/>
</dbReference>
<evidence type="ECO:0000313" key="1">
    <source>
        <dbReference type="EMBL" id="KAG5629747.1"/>
    </source>
</evidence>
<sequence length="73" mass="8357">MKQIVELYISDCNSLTSLPFSVLPSSLKRIEISECQKLKFTTTSYQQLQEIGEWPKGVAFTETPLYNRASDRP</sequence>
<organism evidence="1 2">
    <name type="scientific">Solanum commersonii</name>
    <name type="common">Commerson's wild potato</name>
    <name type="synonym">Commerson's nightshade</name>
    <dbReference type="NCBI Taxonomy" id="4109"/>
    <lineage>
        <taxon>Eukaryota</taxon>
        <taxon>Viridiplantae</taxon>
        <taxon>Streptophyta</taxon>
        <taxon>Embryophyta</taxon>
        <taxon>Tracheophyta</taxon>
        <taxon>Spermatophyta</taxon>
        <taxon>Magnoliopsida</taxon>
        <taxon>eudicotyledons</taxon>
        <taxon>Gunneridae</taxon>
        <taxon>Pentapetalae</taxon>
        <taxon>asterids</taxon>
        <taxon>lamiids</taxon>
        <taxon>Solanales</taxon>
        <taxon>Solanaceae</taxon>
        <taxon>Solanoideae</taxon>
        <taxon>Solaneae</taxon>
        <taxon>Solanum</taxon>
    </lineage>
</organism>
<evidence type="ECO:0000313" key="2">
    <source>
        <dbReference type="Proteomes" id="UP000824120"/>
    </source>
</evidence>
<comment type="caution">
    <text evidence="1">The sequence shown here is derived from an EMBL/GenBank/DDBJ whole genome shotgun (WGS) entry which is preliminary data.</text>
</comment>
<proteinExistence type="predicted"/>
<protein>
    <recommendedName>
        <fullName evidence="3">Disease resistance protein</fullName>
    </recommendedName>
</protein>
<keyword evidence="2" id="KW-1185">Reference proteome</keyword>
<dbReference type="AlphaFoldDB" id="A0A9J6AZS4"/>
<reference evidence="1 2" key="1">
    <citation type="submission" date="2020-09" db="EMBL/GenBank/DDBJ databases">
        <title>De no assembly of potato wild relative species, Solanum commersonii.</title>
        <authorList>
            <person name="Cho K."/>
        </authorList>
    </citation>
    <scope>NUCLEOTIDE SEQUENCE [LARGE SCALE GENOMIC DNA]</scope>
    <source>
        <strain evidence="1">LZ3.2</strain>
        <tissue evidence="1">Leaf</tissue>
    </source>
</reference>
<dbReference type="InterPro" id="IPR032675">
    <property type="entry name" value="LRR_dom_sf"/>
</dbReference>
<dbReference type="EMBL" id="JACXVP010000001">
    <property type="protein sequence ID" value="KAG5629747.1"/>
    <property type="molecule type" value="Genomic_DNA"/>
</dbReference>
<dbReference type="Gene3D" id="3.80.10.10">
    <property type="entry name" value="Ribonuclease Inhibitor"/>
    <property type="match status" value="1"/>
</dbReference>
<name>A0A9J6AZS4_SOLCO</name>
<gene>
    <name evidence="1" type="ORF">H5410_001464</name>
</gene>
<accession>A0A9J6AZS4</accession>